<sequence>MLSAFSRLFQTSSASEPEPDSFTEKGQGRTSTSTAQDSGIHLERKPSSHLSIPMERIRAPTPSHVSWKVPSPNPSQPTSVAEPPWSMQYDSHSVSAPSLLLLNPGSQRQRAESLRRHSSQSLHAHSLLASAYEDSERRVNFEVQPTRQILPLDERVHFPAVRRPSIDSVPLTPDSTRVHDGHKISLSAYPGAFINRPLNRSASQASTSTFRSTASVAPPIIPPLDLRPDFQSTVGIPPRRSRLAAPSLPTVVSSPKYSVIYEDGSSARTSSFITAPSEHTPEHDSEDERAVDISVSVRTPDLNVSVRMHDYAYAASSRTGTEGTPAPRTSGLPEGLYDVDLAADHEPRHRAQASSAQASSLQPLLGGPSAIPRRPHSFSSGDSESYILKRWLKGVSYSSDRFAIPIVKRKRIPVSLACVLFWVGFVGPWCWLIGGWMLSNGGDVTLESRRSETVLPLWRRRGKQREGLSDRDRHKLLALRLWYPLVAPSVESLCPSVHSNTSVASTRKMKQRAARTIDIWVTRCRIAAITSGVVIVAVFVVALIVVGSRSS</sequence>
<feature type="region of interest" description="Disordered" evidence="1">
    <location>
        <begin position="316"/>
        <end position="335"/>
    </location>
</feature>
<organism evidence="3 4">
    <name type="scientific">Rhodonia placenta</name>
    <dbReference type="NCBI Taxonomy" id="104341"/>
    <lineage>
        <taxon>Eukaryota</taxon>
        <taxon>Fungi</taxon>
        <taxon>Dikarya</taxon>
        <taxon>Basidiomycota</taxon>
        <taxon>Agaricomycotina</taxon>
        <taxon>Agaricomycetes</taxon>
        <taxon>Polyporales</taxon>
        <taxon>Adustoporiaceae</taxon>
        <taxon>Rhodonia</taxon>
    </lineage>
</organism>
<evidence type="ECO:0000256" key="2">
    <source>
        <dbReference type="SAM" id="Phobius"/>
    </source>
</evidence>
<keyword evidence="2" id="KW-0812">Transmembrane</keyword>
<comment type="caution">
    <text evidence="3">The sequence shown here is derived from an EMBL/GenBank/DDBJ whole genome shotgun (WGS) entry which is preliminary data.</text>
</comment>
<feature type="region of interest" description="Disordered" evidence="1">
    <location>
        <begin position="1"/>
        <end position="89"/>
    </location>
</feature>
<protein>
    <submittedName>
        <fullName evidence="3">Uncharacterized protein</fullName>
    </submittedName>
</protein>
<reference evidence="3" key="1">
    <citation type="submission" date="2020-11" db="EMBL/GenBank/DDBJ databases">
        <authorList>
            <person name="Koelle M."/>
            <person name="Horta M.A.C."/>
            <person name="Nowrousian M."/>
            <person name="Ohm R.A."/>
            <person name="Benz P."/>
            <person name="Pilgard A."/>
        </authorList>
    </citation>
    <scope>NUCLEOTIDE SEQUENCE</scope>
    <source>
        <strain evidence="3">FPRL280</strain>
    </source>
</reference>
<feature type="compositionally biased region" description="Polar residues" evidence="1">
    <location>
        <begin position="28"/>
        <end position="37"/>
    </location>
</feature>
<dbReference type="EMBL" id="JADOXO010000315">
    <property type="protein sequence ID" value="KAF9806752.1"/>
    <property type="molecule type" value="Genomic_DNA"/>
</dbReference>
<feature type="compositionally biased region" description="Low complexity" evidence="1">
    <location>
        <begin position="352"/>
        <end position="365"/>
    </location>
</feature>
<gene>
    <name evidence="3" type="ORF">IEO21_08561</name>
</gene>
<feature type="region of interest" description="Disordered" evidence="1">
    <location>
        <begin position="347"/>
        <end position="380"/>
    </location>
</feature>
<evidence type="ECO:0000313" key="3">
    <source>
        <dbReference type="EMBL" id="KAF9806752.1"/>
    </source>
</evidence>
<proteinExistence type="predicted"/>
<accession>A0A8H7TZ43</accession>
<feature type="compositionally biased region" description="Basic and acidic residues" evidence="1">
    <location>
        <begin position="279"/>
        <end position="289"/>
    </location>
</feature>
<evidence type="ECO:0000256" key="1">
    <source>
        <dbReference type="SAM" id="MobiDB-lite"/>
    </source>
</evidence>
<feature type="region of interest" description="Disordered" evidence="1">
    <location>
        <begin position="269"/>
        <end position="289"/>
    </location>
</feature>
<dbReference type="AlphaFoldDB" id="A0A8H7TZ43"/>
<feature type="transmembrane region" description="Helical" evidence="2">
    <location>
        <begin position="526"/>
        <end position="546"/>
    </location>
</feature>
<evidence type="ECO:0000313" key="4">
    <source>
        <dbReference type="Proteomes" id="UP000639403"/>
    </source>
</evidence>
<keyword evidence="2" id="KW-0472">Membrane</keyword>
<feature type="transmembrane region" description="Helical" evidence="2">
    <location>
        <begin position="414"/>
        <end position="438"/>
    </location>
</feature>
<keyword evidence="2" id="KW-1133">Transmembrane helix</keyword>
<dbReference type="Proteomes" id="UP000639403">
    <property type="component" value="Unassembled WGS sequence"/>
</dbReference>
<name>A0A8H7TZ43_9APHY</name>
<reference evidence="3" key="2">
    <citation type="journal article" name="Front. Microbiol.">
        <title>Degradative Capacity of Two Strains of Rhodonia placenta: From Phenotype to Genotype.</title>
        <authorList>
            <person name="Kolle M."/>
            <person name="Horta M.A.C."/>
            <person name="Nowrousian M."/>
            <person name="Ohm R.A."/>
            <person name="Benz J.P."/>
            <person name="Pilgard A."/>
        </authorList>
    </citation>
    <scope>NUCLEOTIDE SEQUENCE</scope>
    <source>
        <strain evidence="3">FPRL280</strain>
    </source>
</reference>